<dbReference type="PANTHER" id="PTHR14098:SF2">
    <property type="entry name" value="CYTOKINE-DEPENDENT HEMATOPOIETIC CELL LINKER"/>
    <property type="match status" value="1"/>
</dbReference>
<evidence type="ECO:0000256" key="2">
    <source>
        <dbReference type="PROSITE-ProRule" id="PRU00191"/>
    </source>
</evidence>
<reference evidence="5" key="2">
    <citation type="submission" date="2021-03" db="UniProtKB">
        <authorList>
            <consortium name="Ensembl"/>
        </authorList>
    </citation>
    <scope>IDENTIFICATION</scope>
</reference>
<feature type="region of interest" description="Disordered" evidence="3">
    <location>
        <begin position="159"/>
        <end position="181"/>
    </location>
</feature>
<sequence length="378" mass="43914">MFKLAEEDTSSSFDEDEESYTVVDEEMDSRTFHHPINRNSDYAERRYFGMETSLQLPNEPKPFPAYSHQKNSGGKASRYMYTNPSQQSVKDIRCHSTDAAQELHQELRSHQMKGYKHEYNEGVPQTTKAPAVNRGLKPEKLSFQVKAANIEKISFGKLNPADDISRHGGSAKGPMKSTRISKMQNSREIGFASHHQANEFFSRSSEQETEGAQSFCDRPQRPYIEQCGTRHEDHQWTPPFQKEEAIWGDTTQNTQDYDECNWYVREYDRKKAEQILFQEKKDGAFLVRDSREMTIEQPYVLSVYFQSKVYNIKIRYLEESEQYALGTGLRGNEKFDSVQDIIEFHRRFPVKIIDGKKSSDIHGKECYLTQPPHLSGQR</sequence>
<evidence type="ECO:0000313" key="5">
    <source>
        <dbReference type="Ensembl" id="ENSXETP00000106802"/>
    </source>
</evidence>
<dbReference type="GeneTree" id="ENSGT00940000161846"/>
<dbReference type="InterPro" id="IPR051751">
    <property type="entry name" value="Immunoreceptor_sig_adapters"/>
</dbReference>
<evidence type="ECO:0000256" key="3">
    <source>
        <dbReference type="SAM" id="MobiDB-lite"/>
    </source>
</evidence>
<organism evidence="5">
    <name type="scientific">Xenopus tropicalis</name>
    <name type="common">Western clawed frog</name>
    <name type="synonym">Silurana tropicalis</name>
    <dbReference type="NCBI Taxonomy" id="8364"/>
    <lineage>
        <taxon>Eukaryota</taxon>
        <taxon>Metazoa</taxon>
        <taxon>Chordata</taxon>
        <taxon>Craniata</taxon>
        <taxon>Vertebrata</taxon>
        <taxon>Euteleostomi</taxon>
        <taxon>Amphibia</taxon>
        <taxon>Batrachia</taxon>
        <taxon>Anura</taxon>
        <taxon>Pipoidea</taxon>
        <taxon>Pipidae</taxon>
        <taxon>Xenopodinae</taxon>
        <taxon>Xenopus</taxon>
        <taxon>Silurana</taxon>
    </lineage>
</organism>
<feature type="region of interest" description="Disordered" evidence="3">
    <location>
        <begin position="1"/>
        <end position="26"/>
    </location>
</feature>
<dbReference type="GO" id="GO:0005737">
    <property type="term" value="C:cytoplasm"/>
    <property type="evidence" value="ECO:0007669"/>
    <property type="project" value="UniProtKB-ARBA"/>
</dbReference>
<dbReference type="FunCoup" id="A0A803JFY2">
    <property type="interactions" value="343"/>
</dbReference>
<dbReference type="InParanoid" id="A0A803JFY2"/>
<protein>
    <recommendedName>
        <fullName evidence="4">SH2 domain-containing protein</fullName>
    </recommendedName>
</protein>
<dbReference type="PRINTS" id="PR00401">
    <property type="entry name" value="SH2DOMAIN"/>
</dbReference>
<feature type="compositionally biased region" description="Acidic residues" evidence="3">
    <location>
        <begin position="7"/>
        <end position="26"/>
    </location>
</feature>
<evidence type="ECO:0000259" key="4">
    <source>
        <dbReference type="PROSITE" id="PS50001"/>
    </source>
</evidence>
<dbReference type="SMART" id="SM00252">
    <property type="entry name" value="SH2"/>
    <property type="match status" value="1"/>
</dbReference>
<dbReference type="SUPFAM" id="SSF55550">
    <property type="entry name" value="SH2 domain"/>
    <property type="match status" value="1"/>
</dbReference>
<keyword evidence="1 2" id="KW-0727">SH2 domain</keyword>
<dbReference type="AlphaFoldDB" id="A0A803JFY2"/>
<proteinExistence type="predicted"/>
<feature type="region of interest" description="Disordered" evidence="3">
    <location>
        <begin position="54"/>
        <end position="75"/>
    </location>
</feature>
<evidence type="ECO:0000256" key="1">
    <source>
        <dbReference type="ARBA" id="ARBA00022999"/>
    </source>
</evidence>
<dbReference type="InterPro" id="IPR000980">
    <property type="entry name" value="SH2"/>
</dbReference>
<dbReference type="PANTHER" id="PTHR14098">
    <property type="entry name" value="SH2 DOMAIN CONTAINING PROTEIN"/>
    <property type="match status" value="1"/>
</dbReference>
<dbReference type="PROSITE" id="PS50001">
    <property type="entry name" value="SH2"/>
    <property type="match status" value="1"/>
</dbReference>
<accession>A0A803JFY2</accession>
<dbReference type="Gene3D" id="3.30.505.10">
    <property type="entry name" value="SH2 domain"/>
    <property type="match status" value="1"/>
</dbReference>
<dbReference type="Ensembl" id="ENSXETT00000115308">
    <property type="protein sequence ID" value="ENSXETP00000106802"/>
    <property type="gene ID" value="ENSXETG00000047845"/>
</dbReference>
<name>A0A803JFY2_XENTR</name>
<reference evidence="5" key="1">
    <citation type="journal article" date="2010" name="Science">
        <title>The genome of the Western clawed frog Xenopus tropicalis.</title>
        <authorList>
            <person name="Hellsten U."/>
            <person name="Harland R.M."/>
            <person name="Gilchrist M.J."/>
            <person name="Hendrix D."/>
            <person name="Jurka J."/>
            <person name="Kapitonov V."/>
            <person name="Ovcharenko I."/>
            <person name="Putnam N.H."/>
            <person name="Shu S."/>
            <person name="Taher L."/>
            <person name="Blitz I.L."/>
            <person name="Blumberg B."/>
            <person name="Dichmann D.S."/>
            <person name="Dubchak I."/>
            <person name="Amaya E."/>
            <person name="Detter J.C."/>
            <person name="Fletcher R."/>
            <person name="Gerhard D.S."/>
            <person name="Goodstein D."/>
            <person name="Graves T."/>
            <person name="Grigoriev I.V."/>
            <person name="Grimwood J."/>
            <person name="Kawashima T."/>
            <person name="Lindquist E."/>
            <person name="Lucas S.M."/>
            <person name="Mead P.E."/>
            <person name="Mitros T."/>
            <person name="Ogino H."/>
            <person name="Ohta Y."/>
            <person name="Poliakov A.V."/>
            <person name="Pollet N."/>
            <person name="Robert J."/>
            <person name="Salamov A."/>
            <person name="Sater A.K."/>
            <person name="Schmutz J."/>
            <person name="Terry A."/>
            <person name="Vize P.D."/>
            <person name="Warren W.C."/>
            <person name="Wells D."/>
            <person name="Wills A."/>
            <person name="Wilson R.K."/>
            <person name="Zimmerman L.B."/>
            <person name="Zorn A.M."/>
            <person name="Grainger R."/>
            <person name="Grammer T."/>
            <person name="Khokha M.K."/>
            <person name="Richardson P.M."/>
            <person name="Rokhsar D.S."/>
        </authorList>
    </citation>
    <scope>NUCLEOTIDE SEQUENCE [LARGE SCALE GENOMIC DNA]</scope>
    <source>
        <strain evidence="5">Nigerian</strain>
    </source>
</reference>
<dbReference type="FunFam" id="3.30.505.10:FF:000016">
    <property type="entry name" value="B-cell linker protein isoform 2"/>
    <property type="match status" value="1"/>
</dbReference>
<feature type="domain" description="SH2" evidence="4">
    <location>
        <begin position="262"/>
        <end position="372"/>
    </location>
</feature>
<dbReference type="Pfam" id="PF00017">
    <property type="entry name" value="SH2"/>
    <property type="match status" value="1"/>
</dbReference>
<dbReference type="InterPro" id="IPR036860">
    <property type="entry name" value="SH2_dom_sf"/>
</dbReference>